<dbReference type="InterPro" id="IPR037294">
    <property type="entry name" value="ABC_BtuC-like"/>
</dbReference>
<dbReference type="PANTHER" id="PTHR30472">
    <property type="entry name" value="FERRIC ENTEROBACTIN TRANSPORT SYSTEM PERMEASE PROTEIN"/>
    <property type="match status" value="1"/>
</dbReference>
<feature type="transmembrane region" description="Helical" evidence="8">
    <location>
        <begin position="95"/>
        <end position="120"/>
    </location>
</feature>
<protein>
    <submittedName>
        <fullName evidence="9">Iron complex transport system permease protein</fullName>
    </submittedName>
</protein>
<keyword evidence="4" id="KW-1003">Cell membrane</keyword>
<dbReference type="CDD" id="cd06550">
    <property type="entry name" value="TM_ABC_iron-siderophores_like"/>
    <property type="match status" value="1"/>
</dbReference>
<gene>
    <name evidence="9" type="ORF">SAMN04488122_1462</name>
</gene>
<evidence type="ECO:0000313" key="10">
    <source>
        <dbReference type="Proteomes" id="UP000199310"/>
    </source>
</evidence>
<keyword evidence="10" id="KW-1185">Reference proteome</keyword>
<feature type="transmembrane region" description="Helical" evidence="8">
    <location>
        <begin position="60"/>
        <end position="83"/>
    </location>
</feature>
<keyword evidence="5 8" id="KW-0812">Transmembrane</keyword>
<evidence type="ECO:0000256" key="8">
    <source>
        <dbReference type="SAM" id="Phobius"/>
    </source>
</evidence>
<reference evidence="10" key="1">
    <citation type="submission" date="2016-10" db="EMBL/GenBank/DDBJ databases">
        <authorList>
            <person name="Varghese N."/>
            <person name="Submissions S."/>
        </authorList>
    </citation>
    <scope>NUCLEOTIDE SEQUENCE [LARGE SCALE GENOMIC DNA]</scope>
    <source>
        <strain evidence="10">DSM 3695</strain>
    </source>
</reference>
<feature type="transmembrane region" description="Helical" evidence="8">
    <location>
        <begin position="202"/>
        <end position="221"/>
    </location>
</feature>
<name>A0A1I0QHB9_9BACT</name>
<dbReference type="SUPFAM" id="SSF81345">
    <property type="entry name" value="ABC transporter involved in vitamin B12 uptake, BtuC"/>
    <property type="match status" value="1"/>
</dbReference>
<dbReference type="InterPro" id="IPR000522">
    <property type="entry name" value="ABC_transptr_permease_BtuC"/>
</dbReference>
<feature type="transmembrane region" description="Helical" evidence="8">
    <location>
        <begin position="126"/>
        <end position="147"/>
    </location>
</feature>
<dbReference type="PANTHER" id="PTHR30472:SF25">
    <property type="entry name" value="ABC TRANSPORTER PERMEASE PROTEIN MJ0876-RELATED"/>
    <property type="match status" value="1"/>
</dbReference>
<dbReference type="Gene3D" id="1.10.3470.10">
    <property type="entry name" value="ABC transporter involved in vitamin B12 uptake, BtuC"/>
    <property type="match status" value="1"/>
</dbReference>
<evidence type="ECO:0000256" key="2">
    <source>
        <dbReference type="ARBA" id="ARBA00007935"/>
    </source>
</evidence>
<comment type="similarity">
    <text evidence="2">Belongs to the binding-protein-dependent transport system permease family. FecCD subfamily.</text>
</comment>
<dbReference type="GO" id="GO:0033214">
    <property type="term" value="P:siderophore-iron import into cell"/>
    <property type="evidence" value="ECO:0007669"/>
    <property type="project" value="TreeGrafter"/>
</dbReference>
<keyword evidence="3" id="KW-0813">Transport</keyword>
<feature type="transmembrane region" description="Helical" evidence="8">
    <location>
        <begin position="252"/>
        <end position="277"/>
    </location>
</feature>
<evidence type="ECO:0000256" key="7">
    <source>
        <dbReference type="ARBA" id="ARBA00023136"/>
    </source>
</evidence>
<evidence type="ECO:0000256" key="4">
    <source>
        <dbReference type="ARBA" id="ARBA00022475"/>
    </source>
</evidence>
<keyword evidence="6 8" id="KW-1133">Transmembrane helix</keyword>
<dbReference type="GO" id="GO:0022857">
    <property type="term" value="F:transmembrane transporter activity"/>
    <property type="evidence" value="ECO:0007669"/>
    <property type="project" value="InterPro"/>
</dbReference>
<evidence type="ECO:0000256" key="3">
    <source>
        <dbReference type="ARBA" id="ARBA00022448"/>
    </source>
</evidence>
<proteinExistence type="inferred from homology"/>
<dbReference type="EMBL" id="FOJG01000001">
    <property type="protein sequence ID" value="SEW26238.1"/>
    <property type="molecule type" value="Genomic_DNA"/>
</dbReference>
<dbReference type="GO" id="GO:0005886">
    <property type="term" value="C:plasma membrane"/>
    <property type="evidence" value="ECO:0007669"/>
    <property type="project" value="UniProtKB-SubCell"/>
</dbReference>
<feature type="transmembrane region" description="Helical" evidence="8">
    <location>
        <begin position="322"/>
        <end position="339"/>
    </location>
</feature>
<evidence type="ECO:0000256" key="1">
    <source>
        <dbReference type="ARBA" id="ARBA00004651"/>
    </source>
</evidence>
<dbReference type="FunFam" id="1.10.3470.10:FF:000001">
    <property type="entry name" value="Vitamin B12 ABC transporter permease BtuC"/>
    <property type="match status" value="1"/>
</dbReference>
<dbReference type="AlphaFoldDB" id="A0A1I0QHB9"/>
<keyword evidence="7 8" id="KW-0472">Membrane</keyword>
<organism evidence="9 10">
    <name type="scientific">Chitinophaga arvensicola</name>
    <dbReference type="NCBI Taxonomy" id="29529"/>
    <lineage>
        <taxon>Bacteria</taxon>
        <taxon>Pseudomonadati</taxon>
        <taxon>Bacteroidota</taxon>
        <taxon>Chitinophagia</taxon>
        <taxon>Chitinophagales</taxon>
        <taxon>Chitinophagaceae</taxon>
        <taxon>Chitinophaga</taxon>
    </lineage>
</organism>
<dbReference type="Proteomes" id="UP000199310">
    <property type="component" value="Unassembled WGS sequence"/>
</dbReference>
<feature type="transmembrane region" description="Helical" evidence="8">
    <location>
        <begin position="159"/>
        <end position="182"/>
    </location>
</feature>
<evidence type="ECO:0000256" key="6">
    <source>
        <dbReference type="ARBA" id="ARBA00022989"/>
    </source>
</evidence>
<accession>A0A1I0QHB9</accession>
<dbReference type="STRING" id="29529.SAMN04488122_1462"/>
<sequence>MKHAGAVGLLALLLIMVVLVATGTGAMHIPPLQVLAILLQKAGITLPVSYDSSTAAVLLVIRLPRVVLAVLIGAGLSMAGAALQGLFRNPMADPGLIGISSGASVGAVLIIVFQASLPLWLNTGWVHYYAMNIAAFCGAFIAAWLIIRIAHTSNGAIVSMMLLGGIALNALCMSFTWLMAYVSTNEQMRSIIFWTMGSLGGATWQTVLAVTPFIVLPLLLLPRLAGALDVFALGENEAKHTGVNVSALKMKLLLLSTMVVAASVAVAGVIGFVGLVIPHIVRQFTGPSYRLLFPCAALSGAILLTVADLFSRTIAAPAELPVGIITAMLGAPFFIWLILKEKRSLLL</sequence>
<dbReference type="Pfam" id="PF01032">
    <property type="entry name" value="FecCD"/>
    <property type="match status" value="1"/>
</dbReference>
<evidence type="ECO:0000313" key="9">
    <source>
        <dbReference type="EMBL" id="SEW26238.1"/>
    </source>
</evidence>
<comment type="subcellular location">
    <subcellularLocation>
        <location evidence="1">Cell membrane</location>
        <topology evidence="1">Multi-pass membrane protein</topology>
    </subcellularLocation>
</comment>
<evidence type="ECO:0000256" key="5">
    <source>
        <dbReference type="ARBA" id="ARBA00022692"/>
    </source>
</evidence>
<feature type="transmembrane region" description="Helical" evidence="8">
    <location>
        <begin position="289"/>
        <end position="310"/>
    </location>
</feature>